<dbReference type="CDD" id="cd07821">
    <property type="entry name" value="PYR_PYL_RCAR_like"/>
    <property type="match status" value="1"/>
</dbReference>
<name>A0A1M5PYW1_9ACTN</name>
<dbReference type="STRING" id="1206085.SAMN05443575_3241"/>
<dbReference type="OrthoDB" id="6024794at2"/>
<accession>A0A1M5PYW1</accession>
<dbReference type="Proteomes" id="UP000186132">
    <property type="component" value="Unassembled WGS sequence"/>
</dbReference>
<dbReference type="Gene3D" id="3.30.530.20">
    <property type="match status" value="1"/>
</dbReference>
<organism evidence="1 2">
    <name type="scientific">Jatrophihabitans endophyticus</name>
    <dbReference type="NCBI Taxonomy" id="1206085"/>
    <lineage>
        <taxon>Bacteria</taxon>
        <taxon>Bacillati</taxon>
        <taxon>Actinomycetota</taxon>
        <taxon>Actinomycetes</taxon>
        <taxon>Jatrophihabitantales</taxon>
        <taxon>Jatrophihabitantaceae</taxon>
        <taxon>Jatrophihabitans</taxon>
    </lineage>
</organism>
<dbReference type="PANTHER" id="PTHR39332">
    <property type="entry name" value="BLL4707 PROTEIN"/>
    <property type="match status" value="1"/>
</dbReference>
<dbReference type="InterPro" id="IPR023393">
    <property type="entry name" value="START-like_dom_sf"/>
</dbReference>
<dbReference type="AlphaFoldDB" id="A0A1M5PYW1"/>
<reference evidence="1 2" key="1">
    <citation type="submission" date="2016-11" db="EMBL/GenBank/DDBJ databases">
        <authorList>
            <person name="Jaros S."/>
            <person name="Januszkiewicz K."/>
            <person name="Wedrychowicz H."/>
        </authorList>
    </citation>
    <scope>NUCLEOTIDE SEQUENCE [LARGE SCALE GENOMIC DNA]</scope>
    <source>
        <strain evidence="1 2">DSM 45627</strain>
    </source>
</reference>
<evidence type="ECO:0000313" key="2">
    <source>
        <dbReference type="Proteomes" id="UP000186132"/>
    </source>
</evidence>
<dbReference type="Pfam" id="PF10604">
    <property type="entry name" value="Polyketide_cyc2"/>
    <property type="match status" value="1"/>
</dbReference>
<protein>
    <submittedName>
        <fullName evidence="1">MxaD protein</fullName>
    </submittedName>
</protein>
<keyword evidence="2" id="KW-1185">Reference proteome</keyword>
<dbReference type="EMBL" id="FQVU01000004">
    <property type="protein sequence ID" value="SHH06958.1"/>
    <property type="molecule type" value="Genomic_DNA"/>
</dbReference>
<proteinExistence type="predicted"/>
<dbReference type="InterPro" id="IPR019587">
    <property type="entry name" value="Polyketide_cyclase/dehydratase"/>
</dbReference>
<dbReference type="SUPFAM" id="SSF55961">
    <property type="entry name" value="Bet v1-like"/>
    <property type="match status" value="1"/>
</dbReference>
<dbReference type="RefSeq" id="WP_073391438.1">
    <property type="nucleotide sequence ID" value="NZ_FQVU01000004.1"/>
</dbReference>
<sequence length="136" mass="15140">MHHIRHEIELDAPPDEVWDVVGDPGAIARWLPALEDSHMEGDVRVGTMPGGLVARERITHRSDADRSYTYVLEEAPLALEGYESTITVQDLAGRSHVVWAAHFDADDELRAAVDDMYRTGLDSLAAHLDARTQERA</sequence>
<dbReference type="PANTHER" id="PTHR39332:SF7">
    <property type="entry name" value="SRPBCC FAMILY PROTEIN"/>
    <property type="match status" value="1"/>
</dbReference>
<evidence type="ECO:0000313" key="1">
    <source>
        <dbReference type="EMBL" id="SHH06958.1"/>
    </source>
</evidence>
<gene>
    <name evidence="1" type="ORF">SAMN05443575_3241</name>
</gene>